<accession>A0A8X6U177</accession>
<comment type="caution">
    <text evidence="1">The sequence shown here is derived from an EMBL/GenBank/DDBJ whole genome shotgun (WGS) entry which is preliminary data.</text>
</comment>
<evidence type="ECO:0000313" key="2">
    <source>
        <dbReference type="Proteomes" id="UP000887013"/>
    </source>
</evidence>
<proteinExistence type="predicted"/>
<sequence>MIRDPLDLSPSNKHHPIWKAHATSHHPRRFVGRYVFCHLRFSSAARLVTPRNCGVMLSSGVALQKGKKPFLFPSLTRRWTGFMKNCS</sequence>
<dbReference type="Proteomes" id="UP000887013">
    <property type="component" value="Unassembled WGS sequence"/>
</dbReference>
<dbReference type="AlphaFoldDB" id="A0A8X6U177"/>
<protein>
    <submittedName>
        <fullName evidence="1">Uncharacterized protein</fullName>
    </submittedName>
</protein>
<keyword evidence="2" id="KW-1185">Reference proteome</keyword>
<gene>
    <name evidence="1" type="ORF">NPIL_500171</name>
</gene>
<dbReference type="EMBL" id="BMAW01020712">
    <property type="protein sequence ID" value="GFT69490.1"/>
    <property type="molecule type" value="Genomic_DNA"/>
</dbReference>
<reference evidence="1" key="1">
    <citation type="submission" date="2020-08" db="EMBL/GenBank/DDBJ databases">
        <title>Multicomponent nature underlies the extraordinary mechanical properties of spider dragline silk.</title>
        <authorList>
            <person name="Kono N."/>
            <person name="Nakamura H."/>
            <person name="Mori M."/>
            <person name="Yoshida Y."/>
            <person name="Ohtoshi R."/>
            <person name="Malay A.D."/>
            <person name="Moran D.A.P."/>
            <person name="Tomita M."/>
            <person name="Numata K."/>
            <person name="Arakawa K."/>
        </authorList>
    </citation>
    <scope>NUCLEOTIDE SEQUENCE</scope>
</reference>
<evidence type="ECO:0000313" key="1">
    <source>
        <dbReference type="EMBL" id="GFT69490.1"/>
    </source>
</evidence>
<organism evidence="1 2">
    <name type="scientific">Nephila pilipes</name>
    <name type="common">Giant wood spider</name>
    <name type="synonym">Nephila maculata</name>
    <dbReference type="NCBI Taxonomy" id="299642"/>
    <lineage>
        <taxon>Eukaryota</taxon>
        <taxon>Metazoa</taxon>
        <taxon>Ecdysozoa</taxon>
        <taxon>Arthropoda</taxon>
        <taxon>Chelicerata</taxon>
        <taxon>Arachnida</taxon>
        <taxon>Araneae</taxon>
        <taxon>Araneomorphae</taxon>
        <taxon>Entelegynae</taxon>
        <taxon>Araneoidea</taxon>
        <taxon>Nephilidae</taxon>
        <taxon>Nephila</taxon>
    </lineage>
</organism>
<name>A0A8X6U177_NEPPI</name>